<evidence type="ECO:0000313" key="7">
    <source>
        <dbReference type="Proteomes" id="UP001268683"/>
    </source>
</evidence>
<dbReference type="GO" id="GO:0016020">
    <property type="term" value="C:membrane"/>
    <property type="evidence" value="ECO:0007669"/>
    <property type="project" value="UniProtKB-SubCell"/>
</dbReference>
<evidence type="ECO:0000256" key="2">
    <source>
        <dbReference type="ARBA" id="ARBA00022692"/>
    </source>
</evidence>
<sequence length="161" mass="17949">MKKTLVTFLTDQPALAATGAGLLTLLAAFISEYGFGYHPCEMCWWQRYPYMVAGSLFLAFASTGKTQHKSLLLLLMLIFMVNTSLAFFHVGVEEKWWEGITTCAGSAGQITLESIQNAPLIRCDEIQFSLLGISMAGYNFLIALSLTVFCGHSFLRRHRHD</sequence>
<evidence type="ECO:0000256" key="1">
    <source>
        <dbReference type="ARBA" id="ARBA00004141"/>
    </source>
</evidence>
<dbReference type="SUPFAM" id="SSF158442">
    <property type="entry name" value="DsbB-like"/>
    <property type="match status" value="1"/>
</dbReference>
<evidence type="ECO:0000256" key="5">
    <source>
        <dbReference type="SAM" id="Phobius"/>
    </source>
</evidence>
<keyword evidence="2 5" id="KW-0812">Transmembrane</keyword>
<dbReference type="RefSeq" id="WP_310799610.1">
    <property type="nucleotide sequence ID" value="NZ_CP123872.1"/>
</dbReference>
<evidence type="ECO:0000256" key="3">
    <source>
        <dbReference type="ARBA" id="ARBA00022989"/>
    </source>
</evidence>
<protein>
    <submittedName>
        <fullName evidence="6">Disulfide bond formation protein B</fullName>
    </submittedName>
</protein>
<dbReference type="AlphaFoldDB" id="A0AA52HA13"/>
<dbReference type="EMBL" id="CP123872">
    <property type="protein sequence ID" value="WND03756.1"/>
    <property type="molecule type" value="Genomic_DNA"/>
</dbReference>
<dbReference type="Gene3D" id="1.20.1550.10">
    <property type="entry name" value="DsbB-like"/>
    <property type="match status" value="1"/>
</dbReference>
<proteinExistence type="predicted"/>
<feature type="transmembrane region" description="Helical" evidence="5">
    <location>
        <begin position="136"/>
        <end position="155"/>
    </location>
</feature>
<name>A0AA52HA13_9PROT</name>
<dbReference type="InterPro" id="IPR024199">
    <property type="entry name" value="Uncharacterised_DsbB"/>
</dbReference>
<dbReference type="Pfam" id="PF02600">
    <property type="entry name" value="DsbB"/>
    <property type="match status" value="1"/>
</dbReference>
<reference evidence="6" key="1">
    <citation type="submission" date="2023-04" db="EMBL/GenBank/DDBJ databases">
        <title>Complete genome sequence of Temperatibacter marinus.</title>
        <authorList>
            <person name="Rong J.-C."/>
            <person name="Yi M.-L."/>
            <person name="Zhao Q."/>
        </authorList>
    </citation>
    <scope>NUCLEOTIDE SEQUENCE</scope>
    <source>
        <strain evidence="6">NBRC 110045</strain>
    </source>
</reference>
<evidence type="ECO:0000313" key="6">
    <source>
        <dbReference type="EMBL" id="WND03756.1"/>
    </source>
</evidence>
<keyword evidence="7" id="KW-1185">Reference proteome</keyword>
<gene>
    <name evidence="6" type="ORF">QGN29_05115</name>
</gene>
<feature type="transmembrane region" description="Helical" evidence="5">
    <location>
        <begin position="71"/>
        <end position="92"/>
    </location>
</feature>
<keyword evidence="4 5" id="KW-0472">Membrane</keyword>
<dbReference type="GO" id="GO:0015035">
    <property type="term" value="F:protein-disulfide reductase activity"/>
    <property type="evidence" value="ECO:0007669"/>
    <property type="project" value="InterPro"/>
</dbReference>
<dbReference type="InterPro" id="IPR023380">
    <property type="entry name" value="DsbB-like_sf"/>
</dbReference>
<dbReference type="Proteomes" id="UP001268683">
    <property type="component" value="Chromosome"/>
</dbReference>
<comment type="subcellular location">
    <subcellularLocation>
        <location evidence="1">Membrane</location>
        <topology evidence="1">Multi-pass membrane protein</topology>
    </subcellularLocation>
</comment>
<accession>A0AA52HA13</accession>
<feature type="transmembrane region" description="Helical" evidence="5">
    <location>
        <begin position="12"/>
        <end position="35"/>
    </location>
</feature>
<keyword evidence="3 5" id="KW-1133">Transmembrane helix</keyword>
<dbReference type="InterPro" id="IPR003752">
    <property type="entry name" value="DiS_bond_form_DsbB/BdbC"/>
</dbReference>
<dbReference type="KEGG" id="tmk:QGN29_05115"/>
<dbReference type="PIRSF" id="PIRSF033913">
    <property type="entry name" value="S-S_format_DsbB"/>
    <property type="match status" value="1"/>
</dbReference>
<organism evidence="6 7">
    <name type="scientific">Temperatibacter marinus</name>
    <dbReference type="NCBI Taxonomy" id="1456591"/>
    <lineage>
        <taxon>Bacteria</taxon>
        <taxon>Pseudomonadati</taxon>
        <taxon>Pseudomonadota</taxon>
        <taxon>Alphaproteobacteria</taxon>
        <taxon>Kordiimonadales</taxon>
        <taxon>Temperatibacteraceae</taxon>
        <taxon>Temperatibacter</taxon>
    </lineage>
</organism>
<evidence type="ECO:0000256" key="4">
    <source>
        <dbReference type="ARBA" id="ARBA00023136"/>
    </source>
</evidence>
<dbReference type="GO" id="GO:0006457">
    <property type="term" value="P:protein folding"/>
    <property type="evidence" value="ECO:0007669"/>
    <property type="project" value="InterPro"/>
</dbReference>